<dbReference type="PANTHER" id="PTHR10460:SF10">
    <property type="entry name" value="PROTEIN ABIL3"/>
    <property type="match status" value="1"/>
</dbReference>
<dbReference type="InterPro" id="IPR028457">
    <property type="entry name" value="ABI"/>
</dbReference>
<evidence type="ECO:0000256" key="4">
    <source>
        <dbReference type="SAM" id="MobiDB-lite"/>
    </source>
</evidence>
<feature type="region of interest" description="Disordered" evidence="4">
    <location>
        <begin position="270"/>
        <end position="295"/>
    </location>
</feature>
<evidence type="ECO:0000256" key="1">
    <source>
        <dbReference type="ARBA" id="ARBA00010020"/>
    </source>
</evidence>
<dbReference type="EMBL" id="KZ452010">
    <property type="protein sequence ID" value="PKA52034.1"/>
    <property type="molecule type" value="Genomic_DNA"/>
</dbReference>
<comment type="subunit">
    <text evidence="2">Binds SCAR.</text>
</comment>
<evidence type="ECO:0000256" key="2">
    <source>
        <dbReference type="ARBA" id="ARBA00011513"/>
    </source>
</evidence>
<sequence length="321" mass="36316">METLSPSSSSMSARQEAATFDEFSMRQSLLFTDSLKDLKSLRSQLYSAAEYFELSYSNDEQKQIVVNTLKDYAVKALVNTVDHLGSVSHKVNGLLDEKVNEVSGAELRVSCIEQRIRTCQEHINRQGCVQQSLVITAPRFHKRYIVPEGESMPESGTTAVAAHQELAFQLTDDLELQKFRAEHHSAIRDRPPSFRRMRSLSPSPTTRTRSASPRKGRSPSPFPHPGKFMSDKRAISPRPTSNLLARSGSLAVRPTHLNSTSTARRFLVEAQKSSSMRSHAERNEHKQMERLPSKGKGFLKALLSKRRSKKDEMLYTYIDEY</sequence>
<dbReference type="Gene3D" id="6.10.140.1620">
    <property type="match status" value="1"/>
</dbReference>
<evidence type="ECO:0000313" key="6">
    <source>
        <dbReference type="Proteomes" id="UP000236161"/>
    </source>
</evidence>
<reference evidence="5 6" key="1">
    <citation type="journal article" date="2017" name="Nature">
        <title>The Apostasia genome and the evolution of orchids.</title>
        <authorList>
            <person name="Zhang G.Q."/>
            <person name="Liu K.W."/>
            <person name="Li Z."/>
            <person name="Lohaus R."/>
            <person name="Hsiao Y.Y."/>
            <person name="Niu S.C."/>
            <person name="Wang J.Y."/>
            <person name="Lin Y.C."/>
            <person name="Xu Q."/>
            <person name="Chen L.J."/>
            <person name="Yoshida K."/>
            <person name="Fujiwara S."/>
            <person name="Wang Z.W."/>
            <person name="Zhang Y.Q."/>
            <person name="Mitsuda N."/>
            <person name="Wang M."/>
            <person name="Liu G.H."/>
            <person name="Pecoraro L."/>
            <person name="Huang H.X."/>
            <person name="Xiao X.J."/>
            <person name="Lin M."/>
            <person name="Wu X.Y."/>
            <person name="Wu W.L."/>
            <person name="Chen Y.Y."/>
            <person name="Chang S.B."/>
            <person name="Sakamoto S."/>
            <person name="Ohme-Takagi M."/>
            <person name="Yagi M."/>
            <person name="Zeng S.J."/>
            <person name="Shen C.Y."/>
            <person name="Yeh C.M."/>
            <person name="Luo Y.B."/>
            <person name="Tsai W.C."/>
            <person name="Van de Peer Y."/>
            <person name="Liu Z.J."/>
        </authorList>
    </citation>
    <scope>NUCLEOTIDE SEQUENCE [LARGE SCALE GENOMIC DNA]</scope>
    <source>
        <strain evidence="6">cv. Shenzhen</strain>
        <tissue evidence="5">Stem</tissue>
    </source>
</reference>
<feature type="compositionally biased region" description="Low complexity" evidence="4">
    <location>
        <begin position="199"/>
        <end position="211"/>
    </location>
</feature>
<comment type="similarity">
    <text evidence="1">Belongs to the ABI family.</text>
</comment>
<dbReference type="OrthoDB" id="1927036at2759"/>
<name>A0A2I0A917_9ASPA</name>
<organism evidence="5 6">
    <name type="scientific">Apostasia shenzhenica</name>
    <dbReference type="NCBI Taxonomy" id="1088818"/>
    <lineage>
        <taxon>Eukaryota</taxon>
        <taxon>Viridiplantae</taxon>
        <taxon>Streptophyta</taxon>
        <taxon>Embryophyta</taxon>
        <taxon>Tracheophyta</taxon>
        <taxon>Spermatophyta</taxon>
        <taxon>Magnoliopsida</taxon>
        <taxon>Liliopsida</taxon>
        <taxon>Asparagales</taxon>
        <taxon>Orchidaceae</taxon>
        <taxon>Apostasioideae</taxon>
        <taxon>Apostasia</taxon>
    </lineage>
</organism>
<comment type="function">
    <text evidence="3">Involved in regulation of actin and microtubule organization. Part of a WAVE complex that activates the Arp2/3 complex.</text>
</comment>
<dbReference type="PANTHER" id="PTHR10460">
    <property type="entry name" value="ABL INTERACTOR FAMILY MEMBER"/>
    <property type="match status" value="1"/>
</dbReference>
<protein>
    <submittedName>
        <fullName evidence="5">Protein ABIL3</fullName>
    </submittedName>
</protein>
<accession>A0A2I0A917</accession>
<gene>
    <name evidence="5" type="primary">ABIL3</name>
    <name evidence="5" type="ORF">AXF42_Ash021153</name>
</gene>
<feature type="region of interest" description="Disordered" evidence="4">
    <location>
        <begin position="184"/>
        <end position="249"/>
    </location>
</feature>
<keyword evidence="6" id="KW-1185">Reference proteome</keyword>
<evidence type="ECO:0000313" key="5">
    <source>
        <dbReference type="EMBL" id="PKA52034.1"/>
    </source>
</evidence>
<dbReference type="AlphaFoldDB" id="A0A2I0A917"/>
<feature type="compositionally biased region" description="Basic and acidic residues" evidence="4">
    <location>
        <begin position="278"/>
        <end position="292"/>
    </location>
</feature>
<dbReference type="STRING" id="1088818.A0A2I0A917"/>
<evidence type="ECO:0000256" key="3">
    <source>
        <dbReference type="ARBA" id="ARBA00025223"/>
    </source>
</evidence>
<dbReference type="Proteomes" id="UP000236161">
    <property type="component" value="Unassembled WGS sequence"/>
</dbReference>
<proteinExistence type="inferred from homology"/>